<sequence>MRGMTMKFRPQGDLLEENLKRNDDKTPAYEACIKKLKSIRTVIPCTQDIADIADHKAELHLPIQKLRQKIEGSKTNMASPETLIGEYDNVLQGHAKLIGQFDADSKAEPSKTMKVMIARSAKSIREMVNAVGVRAVLPFQLPSPVPSKASS</sequence>
<reference evidence="1" key="1">
    <citation type="submission" date="2021-02" db="EMBL/GenBank/DDBJ databases">
        <authorList>
            <person name="Syme A R."/>
            <person name="Syme A R."/>
            <person name="Moolhuijzen P."/>
        </authorList>
    </citation>
    <scope>NUCLEOTIDE SEQUENCE</scope>
    <source>
        <strain evidence="1">W1-1</strain>
    </source>
</reference>
<protein>
    <submittedName>
        <fullName evidence="1">Uncharacterized protein</fullName>
    </submittedName>
</protein>
<evidence type="ECO:0000313" key="2">
    <source>
        <dbReference type="Proteomes" id="UP000472372"/>
    </source>
</evidence>
<dbReference type="Proteomes" id="UP000472372">
    <property type="component" value="Chromosome 5"/>
</dbReference>
<dbReference type="EMBL" id="HG992981">
    <property type="protein sequence ID" value="CAE7179231.1"/>
    <property type="molecule type" value="Genomic_DNA"/>
</dbReference>
<gene>
    <name evidence="1" type="ORF">PTTW11_06512</name>
</gene>
<evidence type="ECO:0000313" key="1">
    <source>
        <dbReference type="EMBL" id="CAE7179231.1"/>
    </source>
</evidence>
<dbReference type="AlphaFoldDB" id="A0A6S6W4H1"/>
<proteinExistence type="predicted"/>
<accession>A0A6S6W4H1</accession>
<name>A0A6S6W4H1_9PLEO</name>
<organism evidence="1 2">
    <name type="scientific">Pyrenophora teres f. teres</name>
    <dbReference type="NCBI Taxonomy" id="97479"/>
    <lineage>
        <taxon>Eukaryota</taxon>
        <taxon>Fungi</taxon>
        <taxon>Dikarya</taxon>
        <taxon>Ascomycota</taxon>
        <taxon>Pezizomycotina</taxon>
        <taxon>Dothideomycetes</taxon>
        <taxon>Pleosporomycetidae</taxon>
        <taxon>Pleosporales</taxon>
        <taxon>Pleosporineae</taxon>
        <taxon>Pleosporaceae</taxon>
        <taxon>Pyrenophora</taxon>
    </lineage>
</organism>